<dbReference type="Pfam" id="PF02991">
    <property type="entry name" value="ATG8"/>
    <property type="match status" value="1"/>
</dbReference>
<keyword evidence="12" id="KW-1185">Reference proteome</keyword>
<evidence type="ECO:0000256" key="4">
    <source>
        <dbReference type="ARBA" id="ARBA00023006"/>
    </source>
</evidence>
<dbReference type="FunFam" id="3.10.20.90:FF:000149">
    <property type="entry name" value="microtubule-associated proteins 1A/1B light chain 3C"/>
    <property type="match status" value="1"/>
</dbReference>
<evidence type="ECO:0000313" key="11">
    <source>
        <dbReference type="Ensembl" id="ENSMLUP00000019989.1"/>
    </source>
</evidence>
<proteinExistence type="inferred from homology"/>
<dbReference type="GO" id="GO:0005776">
    <property type="term" value="C:autophagosome"/>
    <property type="evidence" value="ECO:0007669"/>
    <property type="project" value="UniProtKB-SubCell"/>
</dbReference>
<evidence type="ECO:0000256" key="9">
    <source>
        <dbReference type="PIRSR" id="PIRSR604241-50"/>
    </source>
</evidence>
<evidence type="ECO:0000256" key="1">
    <source>
        <dbReference type="ARBA" id="ARBA00004419"/>
    </source>
</evidence>
<dbReference type="Proteomes" id="UP000001074">
    <property type="component" value="Unassembled WGS sequence"/>
</dbReference>
<evidence type="ECO:0000256" key="3">
    <source>
        <dbReference type="ARBA" id="ARBA00022490"/>
    </source>
</evidence>
<keyword evidence="5" id="KW-0472">Membrane</keyword>
<comment type="subcellular location">
    <subcellularLocation>
        <location evidence="1">Cytoplasmic vesicle</location>
        <location evidence="1">Autophagosome</location>
    </subcellularLocation>
    <subcellularLocation>
        <location evidence="8">Endomembrane system</location>
        <topology evidence="8">Lipid-anchor</topology>
    </subcellularLocation>
</comment>
<evidence type="ECO:0000256" key="5">
    <source>
        <dbReference type="ARBA" id="ARBA00023136"/>
    </source>
</evidence>
<sequence length="142" mass="15907">SPSSSSFKFKRSASQRGVDVRLIREQHRTKIQVIKERYKNEKQLPVLGKTKSLLPDHGNMSELIKIIRRCLQLNADQAFFLLVSGYSMVSVATMISEVCESEKDEDGLPCMLYASQEISGMKLSVCHNSSRKSQSPGSHSCL</sequence>
<dbReference type="InterPro" id="IPR029071">
    <property type="entry name" value="Ubiquitin-like_domsf"/>
</dbReference>
<evidence type="ECO:0000256" key="2">
    <source>
        <dbReference type="ARBA" id="ARBA00007293"/>
    </source>
</evidence>
<evidence type="ECO:0000256" key="8">
    <source>
        <dbReference type="ARBA" id="ARBA00037868"/>
    </source>
</evidence>
<evidence type="ECO:0000256" key="6">
    <source>
        <dbReference type="ARBA" id="ARBA00023288"/>
    </source>
</evidence>
<evidence type="ECO:0000256" key="7">
    <source>
        <dbReference type="ARBA" id="ARBA00023329"/>
    </source>
</evidence>
<dbReference type="HOGENOM" id="CLU_119276_1_0_1"/>
<keyword evidence="7" id="KW-0968">Cytoplasmic vesicle</keyword>
<dbReference type="AlphaFoldDB" id="G1Q8F6"/>
<keyword evidence="6 9" id="KW-0449">Lipoprotein</keyword>
<dbReference type="Ensembl" id="ENSMLUT00000006024.2">
    <property type="protein sequence ID" value="ENSMLUP00000019989.1"/>
    <property type="gene ID" value="ENSMLUG00000006026.2"/>
</dbReference>
<dbReference type="SUPFAM" id="SSF54236">
    <property type="entry name" value="Ubiquitin-like"/>
    <property type="match status" value="1"/>
</dbReference>
<comment type="similarity">
    <text evidence="2 10">Belongs to the ATG8 family.</text>
</comment>
<dbReference type="InParanoid" id="G1Q8F6"/>
<reference evidence="11" key="3">
    <citation type="submission" date="2025-09" db="UniProtKB">
        <authorList>
            <consortium name="Ensembl"/>
        </authorList>
    </citation>
    <scope>IDENTIFICATION</scope>
</reference>
<name>G1Q8F6_MYOLU</name>
<dbReference type="PANTHER" id="PTHR10969">
    <property type="entry name" value="MICROTUBULE-ASSOCIATED PROTEINS 1A/1B LIGHT CHAIN 3-RELATED"/>
    <property type="match status" value="1"/>
</dbReference>
<evidence type="ECO:0000256" key="10">
    <source>
        <dbReference type="RuleBase" id="RU004384"/>
    </source>
</evidence>
<dbReference type="GO" id="GO:0006950">
    <property type="term" value="P:response to stress"/>
    <property type="evidence" value="ECO:0007669"/>
    <property type="project" value="UniProtKB-ARBA"/>
</dbReference>
<dbReference type="OMA" id="HISEVYE"/>
<keyword evidence="4 10" id="KW-0072">Autophagy</keyword>
<dbReference type="GO" id="GO:0031410">
    <property type="term" value="C:cytoplasmic vesicle"/>
    <property type="evidence" value="ECO:0007669"/>
    <property type="project" value="UniProtKB-KW"/>
</dbReference>
<accession>G1Q8F6</accession>
<reference evidence="11" key="2">
    <citation type="submission" date="2025-08" db="UniProtKB">
        <authorList>
            <consortium name="Ensembl"/>
        </authorList>
    </citation>
    <scope>IDENTIFICATION</scope>
</reference>
<reference evidence="11 12" key="1">
    <citation type="journal article" date="2011" name="Nature">
        <title>A high-resolution map of human evolutionary constraint using 29 mammals.</title>
        <authorList>
            <person name="Lindblad-Toh K."/>
            <person name="Garber M."/>
            <person name="Zuk O."/>
            <person name="Lin M.F."/>
            <person name="Parker B.J."/>
            <person name="Washietl S."/>
            <person name="Kheradpour P."/>
            <person name="Ernst J."/>
            <person name="Jordan G."/>
            <person name="Mauceli E."/>
            <person name="Ward L.D."/>
            <person name="Lowe C.B."/>
            <person name="Holloway A.K."/>
            <person name="Clamp M."/>
            <person name="Gnerre S."/>
            <person name="Alfoldi J."/>
            <person name="Beal K."/>
            <person name="Chang J."/>
            <person name="Clawson H."/>
            <person name="Cuff J."/>
            <person name="Di Palma F."/>
            <person name="Fitzgerald S."/>
            <person name="Flicek P."/>
            <person name="Guttman M."/>
            <person name="Hubisz M.J."/>
            <person name="Jaffe D.B."/>
            <person name="Jungreis I."/>
            <person name="Kent W.J."/>
            <person name="Kostka D."/>
            <person name="Lara M."/>
            <person name="Martins A.L."/>
            <person name="Massingham T."/>
            <person name="Moltke I."/>
            <person name="Raney B.J."/>
            <person name="Rasmussen M.D."/>
            <person name="Robinson J."/>
            <person name="Stark A."/>
            <person name="Vilella A.J."/>
            <person name="Wen J."/>
            <person name="Xie X."/>
            <person name="Zody M.C."/>
            <person name="Baldwin J."/>
            <person name="Bloom T."/>
            <person name="Chin C.W."/>
            <person name="Heiman D."/>
            <person name="Nicol R."/>
            <person name="Nusbaum C."/>
            <person name="Young S."/>
            <person name="Wilkinson J."/>
            <person name="Worley K.C."/>
            <person name="Kovar C.L."/>
            <person name="Muzny D.M."/>
            <person name="Gibbs R.A."/>
            <person name="Cree A."/>
            <person name="Dihn H.H."/>
            <person name="Fowler G."/>
            <person name="Jhangiani S."/>
            <person name="Joshi V."/>
            <person name="Lee S."/>
            <person name="Lewis L.R."/>
            <person name="Nazareth L.V."/>
            <person name="Okwuonu G."/>
            <person name="Santibanez J."/>
            <person name="Warren W.C."/>
            <person name="Mardis E.R."/>
            <person name="Weinstock G.M."/>
            <person name="Wilson R.K."/>
            <person name="Delehaunty K."/>
            <person name="Dooling D."/>
            <person name="Fronik C."/>
            <person name="Fulton L."/>
            <person name="Fulton B."/>
            <person name="Graves T."/>
            <person name="Minx P."/>
            <person name="Sodergren E."/>
            <person name="Birney E."/>
            <person name="Margulies E.H."/>
            <person name="Herrero J."/>
            <person name="Green E.D."/>
            <person name="Haussler D."/>
            <person name="Siepel A."/>
            <person name="Goldman N."/>
            <person name="Pollard K.S."/>
            <person name="Pedersen J.S."/>
            <person name="Lander E.S."/>
            <person name="Kellis M."/>
        </authorList>
    </citation>
    <scope>NUCLEOTIDE SEQUENCE [LARGE SCALE GENOMIC DNA]</scope>
</reference>
<dbReference type="InterPro" id="IPR004241">
    <property type="entry name" value="Atg8-like"/>
</dbReference>
<organism evidence="11 12">
    <name type="scientific">Myotis lucifugus</name>
    <name type="common">Little brown bat</name>
    <dbReference type="NCBI Taxonomy" id="59463"/>
    <lineage>
        <taxon>Eukaryota</taxon>
        <taxon>Metazoa</taxon>
        <taxon>Chordata</taxon>
        <taxon>Craniata</taxon>
        <taxon>Vertebrata</taxon>
        <taxon>Euteleostomi</taxon>
        <taxon>Mammalia</taxon>
        <taxon>Eutheria</taxon>
        <taxon>Laurasiatheria</taxon>
        <taxon>Chiroptera</taxon>
        <taxon>Yangochiroptera</taxon>
        <taxon>Vespertilionidae</taxon>
        <taxon>Myotis</taxon>
    </lineage>
</organism>
<dbReference type="STRING" id="59463.ENSMLUP00000019989"/>
<dbReference type="GeneTree" id="ENSGT00940000154158"/>
<dbReference type="eggNOG" id="KOG1654">
    <property type="taxonomic scope" value="Eukaryota"/>
</dbReference>
<protein>
    <recommendedName>
        <fullName evidence="13">Microtubule associated protein 1 light chain 3 beta</fullName>
    </recommendedName>
</protein>
<keyword evidence="3" id="KW-0963">Cytoplasm</keyword>
<dbReference type="GO" id="GO:0016236">
    <property type="term" value="P:macroautophagy"/>
    <property type="evidence" value="ECO:0007669"/>
    <property type="project" value="UniProtKB-ARBA"/>
</dbReference>
<evidence type="ECO:0008006" key="13">
    <source>
        <dbReference type="Google" id="ProtNLM"/>
    </source>
</evidence>
<dbReference type="Gene3D" id="3.10.20.90">
    <property type="entry name" value="Phosphatidylinositol 3-kinase Catalytic Subunit, Chain A, domain 1"/>
    <property type="match status" value="1"/>
</dbReference>
<evidence type="ECO:0000313" key="12">
    <source>
        <dbReference type="Proteomes" id="UP000001074"/>
    </source>
</evidence>
<dbReference type="EMBL" id="AAPE02013675">
    <property type="status" value="NOT_ANNOTATED_CDS"/>
    <property type="molecule type" value="Genomic_DNA"/>
</dbReference>
<dbReference type="GO" id="GO:0012505">
    <property type="term" value="C:endomembrane system"/>
    <property type="evidence" value="ECO:0007669"/>
    <property type="project" value="UniProtKB-SubCell"/>
</dbReference>
<feature type="lipid moiety-binding region" description="Phosphatidylserine amidated glycine; alternate" evidence="9">
    <location>
        <position position="120"/>
    </location>
</feature>